<dbReference type="Gene3D" id="2.40.10.220">
    <property type="entry name" value="predicted glycosyltransferase like domains"/>
    <property type="match status" value="1"/>
</dbReference>
<reference evidence="2 3" key="1">
    <citation type="submission" date="2020-01" db="EMBL/GenBank/DDBJ databases">
        <title>Paenibacillus soybeanensis sp. nov. isolated from the nodules of soybean (Glycine max(L.) Merr).</title>
        <authorList>
            <person name="Wang H."/>
        </authorList>
    </citation>
    <scope>NUCLEOTIDE SEQUENCE [LARGE SCALE GENOMIC DNA]</scope>
    <source>
        <strain evidence="2 3">DSM 23054</strain>
    </source>
</reference>
<dbReference type="Pfam" id="PF07238">
    <property type="entry name" value="PilZ"/>
    <property type="match status" value="1"/>
</dbReference>
<evidence type="ECO:0000259" key="1">
    <source>
        <dbReference type="Pfam" id="PF07238"/>
    </source>
</evidence>
<dbReference type="RefSeq" id="WP_161698128.1">
    <property type="nucleotide sequence ID" value="NZ_JAAAMU010000005.1"/>
</dbReference>
<feature type="domain" description="PilZ" evidence="1">
    <location>
        <begin position="40"/>
        <end position="106"/>
    </location>
</feature>
<dbReference type="OrthoDB" id="2382373at2"/>
<name>A0A7X4YNY6_9BACL</name>
<dbReference type="EMBL" id="JAAAMU010000005">
    <property type="protein sequence ID" value="NBC69875.1"/>
    <property type="molecule type" value="Genomic_DNA"/>
</dbReference>
<sequence length="152" mass="17664">MERKLNKVRRNVVRIRIWGGVKADVAISEINGMAVDTKSASVLIQDISPEGMQFLTYLRFPVSQDYRIRINLSFGEWQFSLAGHVNWRRLDENQYLHGCEFTPDPGIRRALSAALKEKLRLMIPEQQRIYELYRRVLDASQETAASVIDKRQ</sequence>
<evidence type="ECO:0000313" key="2">
    <source>
        <dbReference type="EMBL" id="NBC69875.1"/>
    </source>
</evidence>
<keyword evidence="3" id="KW-1185">Reference proteome</keyword>
<dbReference type="GO" id="GO:0035438">
    <property type="term" value="F:cyclic-di-GMP binding"/>
    <property type="evidence" value="ECO:0007669"/>
    <property type="project" value="InterPro"/>
</dbReference>
<dbReference type="SUPFAM" id="SSF141371">
    <property type="entry name" value="PilZ domain-like"/>
    <property type="match status" value="1"/>
</dbReference>
<dbReference type="Proteomes" id="UP000558113">
    <property type="component" value="Unassembled WGS sequence"/>
</dbReference>
<comment type="caution">
    <text evidence="2">The sequence shown here is derived from an EMBL/GenBank/DDBJ whole genome shotgun (WGS) entry which is preliminary data.</text>
</comment>
<dbReference type="InterPro" id="IPR009875">
    <property type="entry name" value="PilZ_domain"/>
</dbReference>
<accession>A0A7X4YNY6</accession>
<proteinExistence type="predicted"/>
<gene>
    <name evidence="2" type="ORF">GT003_12825</name>
</gene>
<protein>
    <recommendedName>
        <fullName evidence="1">PilZ domain-containing protein</fullName>
    </recommendedName>
</protein>
<evidence type="ECO:0000313" key="3">
    <source>
        <dbReference type="Proteomes" id="UP000558113"/>
    </source>
</evidence>
<organism evidence="2 3">
    <name type="scientific">Paenibacillus sacheonensis</name>
    <dbReference type="NCBI Taxonomy" id="742054"/>
    <lineage>
        <taxon>Bacteria</taxon>
        <taxon>Bacillati</taxon>
        <taxon>Bacillota</taxon>
        <taxon>Bacilli</taxon>
        <taxon>Bacillales</taxon>
        <taxon>Paenibacillaceae</taxon>
        <taxon>Paenibacillus</taxon>
    </lineage>
</organism>
<dbReference type="AlphaFoldDB" id="A0A7X4YNY6"/>